<organism evidence="14 15">
    <name type="scientific">Gallibacterium melopsittaci</name>
    <dbReference type="NCBI Taxonomy" id="516063"/>
    <lineage>
        <taxon>Bacteria</taxon>
        <taxon>Pseudomonadati</taxon>
        <taxon>Pseudomonadota</taxon>
        <taxon>Gammaproteobacteria</taxon>
        <taxon>Pasteurellales</taxon>
        <taxon>Pasteurellaceae</taxon>
        <taxon>Gallibacterium</taxon>
    </lineage>
</organism>
<evidence type="ECO:0000313" key="15">
    <source>
        <dbReference type="Proteomes" id="UP001589769"/>
    </source>
</evidence>
<evidence type="ECO:0000256" key="8">
    <source>
        <dbReference type="ARBA" id="ARBA00023125"/>
    </source>
</evidence>
<evidence type="ECO:0000313" key="14">
    <source>
        <dbReference type="EMBL" id="MFC0323651.1"/>
    </source>
</evidence>
<evidence type="ECO:0000256" key="5">
    <source>
        <dbReference type="ARBA" id="ARBA00022801"/>
    </source>
</evidence>
<name>A0ABV6HY11_9PAST</name>
<dbReference type="EC" id="5.6.2.3" evidence="11 12"/>
<dbReference type="RefSeq" id="WP_382375406.1">
    <property type="nucleotide sequence ID" value="NZ_JBHLWA010000040.1"/>
</dbReference>
<comment type="function">
    <text evidence="12">The main replicative DNA helicase, it participates in initiation and elongation during chromosome replication. Travels ahead of the DNA replisome, separating dsDNA into templates for DNA synthesis. A processive ATP-dependent 5'-3' DNA helicase it has DNA-dependent ATPase activity.</text>
</comment>
<dbReference type="Gene3D" id="3.40.50.300">
    <property type="entry name" value="P-loop containing nucleotide triphosphate hydrolases"/>
    <property type="match status" value="1"/>
</dbReference>
<dbReference type="InterPro" id="IPR016136">
    <property type="entry name" value="DNA_helicase_N/primase_C"/>
</dbReference>
<keyword evidence="6 12" id="KW-0347">Helicase</keyword>
<protein>
    <recommendedName>
        <fullName evidence="11 12">Replicative DNA helicase</fullName>
        <ecNumber evidence="11 12">5.6.2.3</ecNumber>
    </recommendedName>
</protein>
<keyword evidence="8 12" id="KW-0238">DNA-binding</keyword>
<gene>
    <name evidence="14" type="primary">dnaB</name>
    <name evidence="14" type="ORF">ACFFHT_08830</name>
</gene>
<keyword evidence="3 12" id="KW-0235">DNA replication</keyword>
<comment type="catalytic activity">
    <reaction evidence="10 12">
        <text>ATP + H2O = ADP + phosphate + H(+)</text>
        <dbReference type="Rhea" id="RHEA:13065"/>
        <dbReference type="ChEBI" id="CHEBI:15377"/>
        <dbReference type="ChEBI" id="CHEBI:15378"/>
        <dbReference type="ChEBI" id="CHEBI:30616"/>
        <dbReference type="ChEBI" id="CHEBI:43474"/>
        <dbReference type="ChEBI" id="CHEBI:456216"/>
        <dbReference type="EC" id="5.6.2.3"/>
    </reaction>
</comment>
<evidence type="ECO:0000256" key="3">
    <source>
        <dbReference type="ARBA" id="ARBA00022705"/>
    </source>
</evidence>
<keyword evidence="2 12" id="KW-0639">Primosome</keyword>
<dbReference type="NCBIfam" id="TIGR00665">
    <property type="entry name" value="DnaB"/>
    <property type="match status" value="1"/>
</dbReference>
<dbReference type="InterPro" id="IPR027417">
    <property type="entry name" value="P-loop_NTPase"/>
</dbReference>
<dbReference type="Gene3D" id="1.10.860.10">
    <property type="entry name" value="DNAb Helicase, Chain A"/>
    <property type="match status" value="1"/>
</dbReference>
<reference evidence="14 15" key="1">
    <citation type="submission" date="2024-09" db="EMBL/GenBank/DDBJ databases">
        <authorList>
            <person name="Sun Q."/>
            <person name="Mori K."/>
        </authorList>
    </citation>
    <scope>NUCLEOTIDE SEQUENCE [LARGE SCALE GENOMIC DNA]</scope>
    <source>
        <strain evidence="14 15">CCM 7538</strain>
    </source>
</reference>
<evidence type="ECO:0000256" key="7">
    <source>
        <dbReference type="ARBA" id="ARBA00022840"/>
    </source>
</evidence>
<evidence type="ECO:0000256" key="4">
    <source>
        <dbReference type="ARBA" id="ARBA00022741"/>
    </source>
</evidence>
<dbReference type="PROSITE" id="PS51199">
    <property type="entry name" value="SF4_HELICASE"/>
    <property type="match status" value="1"/>
</dbReference>
<dbReference type="PANTHER" id="PTHR30153:SF2">
    <property type="entry name" value="REPLICATIVE DNA HELICASE"/>
    <property type="match status" value="1"/>
</dbReference>
<evidence type="ECO:0000256" key="9">
    <source>
        <dbReference type="ARBA" id="ARBA00023235"/>
    </source>
</evidence>
<evidence type="ECO:0000259" key="13">
    <source>
        <dbReference type="PROSITE" id="PS51199"/>
    </source>
</evidence>
<evidence type="ECO:0000256" key="11">
    <source>
        <dbReference type="NCBIfam" id="TIGR00665"/>
    </source>
</evidence>
<evidence type="ECO:0000256" key="10">
    <source>
        <dbReference type="ARBA" id="ARBA00048954"/>
    </source>
</evidence>
<keyword evidence="5 12" id="KW-0378">Hydrolase</keyword>
<feature type="domain" description="SF4 helicase" evidence="13">
    <location>
        <begin position="176"/>
        <end position="446"/>
    </location>
</feature>
<dbReference type="InterPro" id="IPR007692">
    <property type="entry name" value="DNA_helicase_DnaB"/>
</dbReference>
<proteinExistence type="inferred from homology"/>
<evidence type="ECO:0000256" key="12">
    <source>
        <dbReference type="RuleBase" id="RU362085"/>
    </source>
</evidence>
<dbReference type="GO" id="GO:0004386">
    <property type="term" value="F:helicase activity"/>
    <property type="evidence" value="ECO:0007669"/>
    <property type="project" value="UniProtKB-KW"/>
</dbReference>
<evidence type="ECO:0000256" key="1">
    <source>
        <dbReference type="ARBA" id="ARBA00008428"/>
    </source>
</evidence>
<dbReference type="Pfam" id="PF03796">
    <property type="entry name" value="DnaB_C"/>
    <property type="match status" value="1"/>
</dbReference>
<dbReference type="InterPro" id="IPR036185">
    <property type="entry name" value="DNA_heli_DnaB-like_N_sf"/>
</dbReference>
<evidence type="ECO:0000256" key="6">
    <source>
        <dbReference type="ARBA" id="ARBA00022806"/>
    </source>
</evidence>
<keyword evidence="15" id="KW-1185">Reference proteome</keyword>
<dbReference type="Proteomes" id="UP001589769">
    <property type="component" value="Unassembled WGS sequence"/>
</dbReference>
<sequence length="451" mass="51126">MTNKNINNLFDEHLESAVLGTLLMNNEQWDNISILLSSDIFYLHYHKLIFDAIKTRLTNGSPIDILILEQDLKKSLPDNAGLFAYLVELVQKTPLSNNIDIYVQKLYELKKLRELAELGNTLQNAVYSKNTSADSILAIAENQLFTIAENKTSSTIKTLTESMRVTIKKIESACQKNSSITGIPTGIEELDYMTTGFQPSDFVVIAGRPGMGKTAFLLTCIKATLEQNPKAIVQFYSLEMPSDQILMRLMSMLCNVSLQALRNPLLLDTESFNKLSNAMTYIQQNWENRLLIDDSATLTPEILRSKIRRYTRLHGHPSVIFIDYLQLMKLPNQPNRYEEISRISNTLKSLAKEMQCPVIALSQLNRAVEGRTIKRPTNADLRDSGEIEQDADVIILLHREDYYQSKEKCTGLAEIILGKQRNGPTGDVISHFVAQYSRFESYTQDNITTLN</sequence>
<comment type="similarity">
    <text evidence="1 12">Belongs to the helicase family. DnaB subfamily.</text>
</comment>
<dbReference type="SUPFAM" id="SSF52540">
    <property type="entry name" value="P-loop containing nucleoside triphosphate hydrolases"/>
    <property type="match status" value="1"/>
</dbReference>
<dbReference type="PANTHER" id="PTHR30153">
    <property type="entry name" value="REPLICATIVE DNA HELICASE DNAB"/>
    <property type="match status" value="1"/>
</dbReference>
<dbReference type="SUPFAM" id="SSF48024">
    <property type="entry name" value="N-terminal domain of DnaB helicase"/>
    <property type="match status" value="1"/>
</dbReference>
<dbReference type="CDD" id="cd00984">
    <property type="entry name" value="DnaB_C"/>
    <property type="match status" value="1"/>
</dbReference>
<dbReference type="InterPro" id="IPR007693">
    <property type="entry name" value="DNA_helicase_DnaB-like_N"/>
</dbReference>
<keyword evidence="7 12" id="KW-0067">ATP-binding</keyword>
<dbReference type="EMBL" id="JBHLWA010000040">
    <property type="protein sequence ID" value="MFC0323651.1"/>
    <property type="molecule type" value="Genomic_DNA"/>
</dbReference>
<comment type="caution">
    <text evidence="14">The sequence shown here is derived from an EMBL/GenBank/DDBJ whole genome shotgun (WGS) entry which is preliminary data.</text>
</comment>
<dbReference type="Pfam" id="PF00772">
    <property type="entry name" value="DnaB"/>
    <property type="match status" value="1"/>
</dbReference>
<accession>A0ABV6HY11</accession>
<keyword evidence="9" id="KW-0413">Isomerase</keyword>
<evidence type="ECO:0000256" key="2">
    <source>
        <dbReference type="ARBA" id="ARBA00022515"/>
    </source>
</evidence>
<keyword evidence="4 12" id="KW-0547">Nucleotide-binding</keyword>
<dbReference type="InterPro" id="IPR007694">
    <property type="entry name" value="DNA_helicase_DnaB-like_C"/>
</dbReference>